<accession>A0ABV3ZE41</accession>
<protein>
    <submittedName>
        <fullName evidence="3">4'-phosphopantetheinyl transferase superfamily protein</fullName>
    </submittedName>
</protein>
<dbReference type="InterPro" id="IPR037143">
    <property type="entry name" value="4-PPantetheinyl_Trfase_dom_sf"/>
</dbReference>
<evidence type="ECO:0000313" key="3">
    <source>
        <dbReference type="EMBL" id="MEX6688093.1"/>
    </source>
</evidence>
<keyword evidence="4" id="KW-1185">Reference proteome</keyword>
<evidence type="ECO:0000259" key="2">
    <source>
        <dbReference type="Pfam" id="PF01648"/>
    </source>
</evidence>
<reference evidence="3 4" key="1">
    <citation type="submission" date="2023-07" db="EMBL/GenBank/DDBJ databases">
        <authorList>
            <person name="Lian W.-H."/>
        </authorList>
    </citation>
    <scope>NUCLEOTIDE SEQUENCE [LARGE SCALE GENOMIC DNA]</scope>
    <source>
        <strain evidence="3 4">SYSU DXS3180</strain>
    </source>
</reference>
<evidence type="ECO:0000256" key="1">
    <source>
        <dbReference type="ARBA" id="ARBA00022679"/>
    </source>
</evidence>
<dbReference type="Proteomes" id="UP001560573">
    <property type="component" value="Unassembled WGS sequence"/>
</dbReference>
<keyword evidence="1 3" id="KW-0808">Transferase</keyword>
<sequence length="237" mass="27185">MISVGNDIISLKSIDATRTKQARFYSKFLTQEEVDLYDETFAAILPFEHFAWLLWSVKESVYKCHKRNNTELIFSPKKIIIEQVDLPKGQPVVTFTTNKISAKGFNPNHSFECIAVYDEISFRSRSLVSNEFIHSVVTNGDGFMHIQWGISRIKSYDYAFQHLEVRELTLKQLKELFPSANLQINKNQNGIPDILIDDNKSGMPLSFSHHEQFIAYCFVSAQGGVEHATSQYHLQSN</sequence>
<dbReference type="Gene3D" id="3.90.470.20">
    <property type="entry name" value="4'-phosphopantetheinyl transferase domain"/>
    <property type="match status" value="1"/>
</dbReference>
<organism evidence="3 4">
    <name type="scientific">Danxiaibacter flavus</name>
    <dbReference type="NCBI Taxonomy" id="3049108"/>
    <lineage>
        <taxon>Bacteria</taxon>
        <taxon>Pseudomonadati</taxon>
        <taxon>Bacteroidota</taxon>
        <taxon>Chitinophagia</taxon>
        <taxon>Chitinophagales</taxon>
        <taxon>Chitinophagaceae</taxon>
        <taxon>Danxiaibacter</taxon>
    </lineage>
</organism>
<proteinExistence type="predicted"/>
<dbReference type="Pfam" id="PF01648">
    <property type="entry name" value="ACPS"/>
    <property type="match status" value="1"/>
</dbReference>
<name>A0ABV3ZE41_9BACT</name>
<feature type="domain" description="4'-phosphopantetheinyl transferase" evidence="2">
    <location>
        <begin position="3"/>
        <end position="99"/>
    </location>
</feature>
<dbReference type="InterPro" id="IPR008278">
    <property type="entry name" value="4-PPantetheinyl_Trfase_dom"/>
</dbReference>
<dbReference type="EMBL" id="JAULBC010000003">
    <property type="protein sequence ID" value="MEX6688093.1"/>
    <property type="molecule type" value="Genomic_DNA"/>
</dbReference>
<dbReference type="SUPFAM" id="SSF56214">
    <property type="entry name" value="4'-phosphopantetheinyl transferase"/>
    <property type="match status" value="1"/>
</dbReference>
<gene>
    <name evidence="3" type="ORF">QTN47_11340</name>
</gene>
<comment type="caution">
    <text evidence="3">The sequence shown here is derived from an EMBL/GenBank/DDBJ whole genome shotgun (WGS) entry which is preliminary data.</text>
</comment>
<dbReference type="RefSeq" id="WP_369329500.1">
    <property type="nucleotide sequence ID" value="NZ_JAULBC010000003.1"/>
</dbReference>
<evidence type="ECO:0000313" key="4">
    <source>
        <dbReference type="Proteomes" id="UP001560573"/>
    </source>
</evidence>
<dbReference type="GO" id="GO:0016740">
    <property type="term" value="F:transferase activity"/>
    <property type="evidence" value="ECO:0007669"/>
    <property type="project" value="UniProtKB-KW"/>
</dbReference>